<evidence type="ECO:0000313" key="11">
    <source>
        <dbReference type="EMBL" id="EDQ32467.1"/>
    </source>
</evidence>
<dbReference type="SMART" id="SM00917">
    <property type="entry name" value="LeuA_dimer"/>
    <property type="match status" value="1"/>
</dbReference>
<dbReference type="Pfam" id="PF00682">
    <property type="entry name" value="HMGL-like"/>
    <property type="match status" value="1"/>
</dbReference>
<keyword evidence="3" id="KW-0028">Amino-acid biosynthesis</keyword>
<protein>
    <recommendedName>
        <fullName evidence="8">Citramalate synthase</fullName>
        <ecNumber evidence="8">2.3.3.21</ecNumber>
    </recommendedName>
</protein>
<dbReference type="InterPro" id="IPR005675">
    <property type="entry name" value="Citramal_synthase"/>
</dbReference>
<dbReference type="InterPro" id="IPR002034">
    <property type="entry name" value="AIPM/Hcit_synth_CS"/>
</dbReference>
<evidence type="ECO:0000313" key="12">
    <source>
        <dbReference type="Proteomes" id="UP000004291"/>
    </source>
</evidence>
<keyword evidence="6" id="KW-0100">Branched-chain amino acid biosynthesis</keyword>
<proteinExistence type="inferred from homology"/>
<dbReference type="Pfam" id="PF22617">
    <property type="entry name" value="HCS_D2"/>
    <property type="match status" value="1"/>
</dbReference>
<evidence type="ECO:0000259" key="10">
    <source>
        <dbReference type="PROSITE" id="PS50991"/>
    </source>
</evidence>
<dbReference type="HOGENOM" id="CLU_022158_7_0_5"/>
<evidence type="ECO:0000256" key="5">
    <source>
        <dbReference type="ARBA" id="ARBA00022679"/>
    </source>
</evidence>
<dbReference type="CDD" id="cd07941">
    <property type="entry name" value="DRE_TIM_LeuA3"/>
    <property type="match status" value="1"/>
</dbReference>
<keyword evidence="5 9" id="KW-0808">Transferase</keyword>
<dbReference type="PROSITE" id="PS00816">
    <property type="entry name" value="AIPM_HOMOCIT_SYNTH_2"/>
    <property type="match status" value="1"/>
</dbReference>
<dbReference type="Gene3D" id="3.30.160.270">
    <property type="match status" value="1"/>
</dbReference>
<dbReference type="GO" id="GO:0003852">
    <property type="term" value="F:2-isopropylmalate synthase activity"/>
    <property type="evidence" value="ECO:0007669"/>
    <property type="project" value="InterPro"/>
</dbReference>
<dbReference type="EC" id="2.3.3.21" evidence="8"/>
<dbReference type="NCBIfam" id="TIGR00977">
    <property type="entry name" value="citramal_synth"/>
    <property type="match status" value="1"/>
</dbReference>
<dbReference type="PANTHER" id="PTHR43538:SF1">
    <property type="entry name" value="(R)-CITRAMALATE SYNTHASE"/>
    <property type="match status" value="1"/>
</dbReference>
<reference evidence="11 12" key="1">
    <citation type="submission" date="2007-10" db="EMBL/GenBank/DDBJ databases">
        <authorList>
            <person name="Wagner-Dobler I."/>
            <person name="Ferriera S."/>
            <person name="Johnson J."/>
            <person name="Kravitz S."/>
            <person name="Beeson K."/>
            <person name="Sutton G."/>
            <person name="Rogers Y.-H."/>
            <person name="Friedman R."/>
            <person name="Frazier M."/>
            <person name="Venter J.C."/>
        </authorList>
    </citation>
    <scope>NUCLEOTIDE SEQUENCE [LARGE SCALE GENOMIC DNA]</scope>
    <source>
        <strain evidence="11 12">DFL-43</strain>
    </source>
</reference>
<dbReference type="Pfam" id="PF08502">
    <property type="entry name" value="LeuA_dimer"/>
    <property type="match status" value="1"/>
</dbReference>
<comment type="catalytic activity">
    <reaction evidence="7">
        <text>pyruvate + acetyl-CoA + H2O = (3R)-citramalate + CoA + H(+)</text>
        <dbReference type="Rhea" id="RHEA:19045"/>
        <dbReference type="ChEBI" id="CHEBI:15361"/>
        <dbReference type="ChEBI" id="CHEBI:15377"/>
        <dbReference type="ChEBI" id="CHEBI:15378"/>
        <dbReference type="ChEBI" id="CHEBI:30934"/>
        <dbReference type="ChEBI" id="CHEBI:57287"/>
        <dbReference type="ChEBI" id="CHEBI:57288"/>
        <dbReference type="EC" id="2.3.3.21"/>
    </reaction>
</comment>
<comment type="similarity">
    <text evidence="2 9">Belongs to the alpha-IPM synthase/homocitrate synthase family.</text>
</comment>
<evidence type="ECO:0000256" key="9">
    <source>
        <dbReference type="RuleBase" id="RU003523"/>
    </source>
</evidence>
<gene>
    <name evidence="11" type="ORF">HPDFL43_11726</name>
</gene>
<evidence type="ECO:0000256" key="1">
    <source>
        <dbReference type="ARBA" id="ARBA00004743"/>
    </source>
</evidence>
<evidence type="ECO:0000256" key="7">
    <source>
        <dbReference type="ARBA" id="ARBA00048263"/>
    </source>
</evidence>
<dbReference type="AlphaFoldDB" id="A9DB92"/>
<keyword evidence="11" id="KW-0012">Acyltransferase</keyword>
<sequence>MTDKQRIYLFDTTLRDGQQTPGIDFSVEDKISIAGLLDGFGFDYVEGGYPGANPTDSAFFAKPRTENASFVAFGMTKRAGVSASNDPGLAALLQASGDAVCLVAKSWDYHVKVALGCSNEENLASISESVRAVIEAGKEAMVDCEHFFDGYKANPGYAVACAKAAFEAGARWVVLCDTNGGTQPSEITEIVTTLIADGIPGERLGIHAHNDTGQAVANSLAAVDAGVRHIQGTLNGIGERCGNANLITLVATLALKPVYADRFAISISKDKLEGLTRLSHAFDELLNRPPATQAPYVGASAFATKAGIHASALLKDPRTYEHVPPESVGNFRKVMVSDQGGKSNFINALKQRGIDVAKDDPRLDKLISIVKEREATGYAYEGADASFELLALKTLGRVPDYFTVNSFRVMVERRFDAMGRLRTVSEAVVKLSVDGKEMMSVAEGHGPINALDIALRKDLGVYQSEIEDLELVDYKVRILNGGTEAVTRVLIESADGTGARWWTVGVSDNIIDASFQALMDSITFKLMKNRELAGKVAAE</sequence>
<name>A9DB92_HOEPD</name>
<dbReference type="RefSeq" id="WP_007198116.1">
    <property type="nucleotide sequence ID" value="NZ_CM002917.1"/>
</dbReference>
<dbReference type="InterPro" id="IPR013785">
    <property type="entry name" value="Aldolase_TIM"/>
</dbReference>
<dbReference type="EMBL" id="ABIA03000004">
    <property type="protein sequence ID" value="EDQ32467.1"/>
    <property type="molecule type" value="Genomic_DNA"/>
</dbReference>
<dbReference type="UniPathway" id="UPA00047">
    <property type="reaction ID" value="UER00066"/>
</dbReference>
<dbReference type="GO" id="GO:0009097">
    <property type="term" value="P:isoleucine biosynthetic process"/>
    <property type="evidence" value="ECO:0007669"/>
    <property type="project" value="UniProtKB-UniRule"/>
</dbReference>
<dbReference type="InterPro" id="IPR013709">
    <property type="entry name" value="2-isopropylmalate_synth_dimer"/>
</dbReference>
<dbReference type="PROSITE" id="PS50991">
    <property type="entry name" value="PYR_CT"/>
    <property type="match status" value="1"/>
</dbReference>
<dbReference type="SUPFAM" id="SSF51569">
    <property type="entry name" value="Aldolase"/>
    <property type="match status" value="1"/>
</dbReference>
<dbReference type="InterPro" id="IPR036230">
    <property type="entry name" value="LeuA_allosteric_dom_sf"/>
</dbReference>
<reference evidence="11 12" key="2">
    <citation type="submission" date="2012-06" db="EMBL/GenBank/DDBJ databases">
        <authorList>
            <person name="Fiebig A."/>
        </authorList>
    </citation>
    <scope>NUCLEOTIDE SEQUENCE [LARGE SCALE GENOMIC DNA]</scope>
    <source>
        <strain evidence="11 12">DFL-43</strain>
    </source>
</reference>
<dbReference type="InterPro" id="IPR054691">
    <property type="entry name" value="LeuA/HCS_post-cat"/>
</dbReference>
<dbReference type="GO" id="GO:0043714">
    <property type="term" value="F:(R)-citramalate synthase activity"/>
    <property type="evidence" value="ECO:0007669"/>
    <property type="project" value="UniProtKB-UniRule"/>
</dbReference>
<comment type="caution">
    <text evidence="11">The sequence shown here is derived from an EMBL/GenBank/DDBJ whole genome shotgun (WGS) entry which is preliminary data.</text>
</comment>
<dbReference type="InterPro" id="IPR000891">
    <property type="entry name" value="PYR_CT"/>
</dbReference>
<evidence type="ECO:0000256" key="8">
    <source>
        <dbReference type="NCBIfam" id="TIGR00977"/>
    </source>
</evidence>
<dbReference type="STRING" id="411684.HPDFL43_11726"/>
<keyword evidence="4" id="KW-0412">Isoleucine biosynthesis</keyword>
<accession>A9DB92</accession>
<dbReference type="Gene3D" id="1.10.238.260">
    <property type="match status" value="1"/>
</dbReference>
<dbReference type="GO" id="GO:0009098">
    <property type="term" value="P:L-leucine biosynthetic process"/>
    <property type="evidence" value="ECO:0007669"/>
    <property type="project" value="InterPro"/>
</dbReference>
<feature type="domain" description="Pyruvate carboxyltransferase" evidence="10">
    <location>
        <begin position="7"/>
        <end position="273"/>
    </location>
</feature>
<dbReference type="PANTHER" id="PTHR43538">
    <property type="entry name" value="ALPHA-IPM SYNTHASE/HOMOCITRATE SYNTHASE"/>
    <property type="match status" value="1"/>
</dbReference>
<dbReference type="PROSITE" id="PS00815">
    <property type="entry name" value="AIPM_HOMOCIT_SYNTH_1"/>
    <property type="match status" value="1"/>
</dbReference>
<comment type="pathway">
    <text evidence="1">Amino-acid biosynthesis; L-isoleucine biosynthesis; 2-oxobutanoate from pyruvate: step 1/3.</text>
</comment>
<dbReference type="OrthoDB" id="9803573at2"/>
<dbReference type="eggNOG" id="COG0119">
    <property type="taxonomic scope" value="Bacteria"/>
</dbReference>
<dbReference type="Gene3D" id="3.20.20.70">
    <property type="entry name" value="Aldolase class I"/>
    <property type="match status" value="1"/>
</dbReference>
<dbReference type="Proteomes" id="UP000004291">
    <property type="component" value="Chromosome"/>
</dbReference>
<evidence type="ECO:0000256" key="4">
    <source>
        <dbReference type="ARBA" id="ARBA00022624"/>
    </source>
</evidence>
<dbReference type="SUPFAM" id="SSF110921">
    <property type="entry name" value="2-isopropylmalate synthase LeuA, allosteric (dimerisation) domain"/>
    <property type="match status" value="1"/>
</dbReference>
<organism evidence="11 12">
    <name type="scientific">Hoeflea phototrophica (strain DSM 17068 / NCIMB 14078 / DFL-43)</name>
    <dbReference type="NCBI Taxonomy" id="411684"/>
    <lineage>
        <taxon>Bacteria</taxon>
        <taxon>Pseudomonadati</taxon>
        <taxon>Pseudomonadota</taxon>
        <taxon>Alphaproteobacteria</taxon>
        <taxon>Hyphomicrobiales</taxon>
        <taxon>Rhizobiaceae</taxon>
        <taxon>Hoeflea</taxon>
    </lineage>
</organism>
<keyword evidence="12" id="KW-1185">Reference proteome</keyword>
<evidence type="ECO:0000256" key="2">
    <source>
        <dbReference type="ARBA" id="ARBA00006154"/>
    </source>
</evidence>
<evidence type="ECO:0000256" key="3">
    <source>
        <dbReference type="ARBA" id="ARBA00022605"/>
    </source>
</evidence>
<evidence type="ECO:0000256" key="6">
    <source>
        <dbReference type="ARBA" id="ARBA00023304"/>
    </source>
</evidence>